<feature type="compositionally biased region" description="Basic residues" evidence="1">
    <location>
        <begin position="287"/>
        <end position="302"/>
    </location>
</feature>
<name>A0A6J4LFR3_9ACTN</name>
<feature type="compositionally biased region" description="Basic residues" evidence="1">
    <location>
        <begin position="322"/>
        <end position="331"/>
    </location>
</feature>
<proteinExistence type="predicted"/>
<feature type="compositionally biased region" description="Basic residues" evidence="1">
    <location>
        <begin position="204"/>
        <end position="232"/>
    </location>
</feature>
<feature type="compositionally biased region" description="Basic and acidic residues" evidence="1">
    <location>
        <begin position="60"/>
        <end position="75"/>
    </location>
</feature>
<feature type="compositionally biased region" description="Basic and acidic residues" evidence="1">
    <location>
        <begin position="233"/>
        <end position="244"/>
    </location>
</feature>
<reference evidence="2" key="1">
    <citation type="submission" date="2020-02" db="EMBL/GenBank/DDBJ databases">
        <authorList>
            <person name="Meier V. D."/>
        </authorList>
    </citation>
    <scope>NUCLEOTIDE SEQUENCE</scope>
    <source>
        <strain evidence="2">AVDCRST_MAG48</strain>
    </source>
</reference>
<feature type="region of interest" description="Disordered" evidence="1">
    <location>
        <begin position="1"/>
        <end position="131"/>
    </location>
</feature>
<feature type="non-terminal residue" evidence="2">
    <location>
        <position position="1"/>
    </location>
</feature>
<feature type="compositionally biased region" description="Low complexity" evidence="1">
    <location>
        <begin position="303"/>
        <end position="319"/>
    </location>
</feature>
<feature type="compositionally biased region" description="Low complexity" evidence="1">
    <location>
        <begin position="112"/>
        <end position="131"/>
    </location>
</feature>
<feature type="region of interest" description="Disordered" evidence="1">
    <location>
        <begin position="157"/>
        <end position="331"/>
    </location>
</feature>
<dbReference type="EMBL" id="CADCTS010000453">
    <property type="protein sequence ID" value="CAA9332541.1"/>
    <property type="molecule type" value="Genomic_DNA"/>
</dbReference>
<evidence type="ECO:0000313" key="2">
    <source>
        <dbReference type="EMBL" id="CAA9332541.1"/>
    </source>
</evidence>
<feature type="compositionally biased region" description="Basic residues" evidence="1">
    <location>
        <begin position="29"/>
        <end position="47"/>
    </location>
</feature>
<accession>A0A6J4LFR3</accession>
<feature type="compositionally biased region" description="Low complexity" evidence="1">
    <location>
        <begin position="166"/>
        <end position="176"/>
    </location>
</feature>
<feature type="non-terminal residue" evidence="2">
    <location>
        <position position="331"/>
    </location>
</feature>
<protein>
    <submittedName>
        <fullName evidence="2">Uncharacterized protein</fullName>
    </submittedName>
</protein>
<dbReference type="AlphaFoldDB" id="A0A6J4LFR3"/>
<evidence type="ECO:0000256" key="1">
    <source>
        <dbReference type="SAM" id="MobiDB-lite"/>
    </source>
</evidence>
<feature type="compositionally biased region" description="Low complexity" evidence="1">
    <location>
        <begin position="79"/>
        <end position="97"/>
    </location>
</feature>
<sequence length="331" mass="36002">DQHRPDLHQPRPLGGRRPRARAGPGPAARARRLRRRPGHRPALRRLLRPVGLAGPLAARPRLDAGGRGGRPDQRRVRPAARPLPAAAPAHGTAVAAADRPDGGLRRRRRRAGPALLLQRRPVPLGGRRPAAGVPGAGAADLLALGPQRAPSRVVGLRRRGAGPAGPGLRAGPAQRGDAGRGRRGVGPGRRRLPLRLLRAQRERRPARRRPAAAADHRRHRRRRRRHPRRRRDRGAAPRRPDRQHGPGRLRGRLVAAGAAARRRHGGARVPDRHRRRPPAGQLGRLVRLARRGAVRRRLRRRAAGPAALGRPAGRRSAGAGRDRRRPATGAV</sequence>
<organism evidence="2">
    <name type="scientific">uncultured Friedmanniella sp</name>
    <dbReference type="NCBI Taxonomy" id="335381"/>
    <lineage>
        <taxon>Bacteria</taxon>
        <taxon>Bacillati</taxon>
        <taxon>Actinomycetota</taxon>
        <taxon>Actinomycetes</taxon>
        <taxon>Propionibacteriales</taxon>
        <taxon>Nocardioidaceae</taxon>
        <taxon>Friedmanniella</taxon>
        <taxon>environmental samples</taxon>
    </lineage>
</organism>
<gene>
    <name evidence="2" type="ORF">AVDCRST_MAG48-3206</name>
</gene>
<feature type="compositionally biased region" description="Basic residues" evidence="1">
    <location>
        <begin position="260"/>
        <end position="277"/>
    </location>
</feature>
<feature type="compositionally biased region" description="Low complexity" evidence="1">
    <location>
        <begin position="48"/>
        <end position="58"/>
    </location>
</feature>